<dbReference type="RefSeq" id="XP_015887479.3">
    <property type="nucleotide sequence ID" value="XM_016031993.3"/>
</dbReference>
<accession>A0A6P4A308</accession>
<evidence type="ECO:0000313" key="2">
    <source>
        <dbReference type="RefSeq" id="XP_015887479.3"/>
    </source>
</evidence>
<dbReference type="Proteomes" id="UP001652623">
    <property type="component" value="Chromosome 3"/>
</dbReference>
<dbReference type="InParanoid" id="A0A6P4A308"/>
<dbReference type="PANTHER" id="PTHR32278">
    <property type="entry name" value="F-BOX DOMAIN-CONTAINING PROTEIN"/>
    <property type="match status" value="1"/>
</dbReference>
<evidence type="ECO:0000313" key="1">
    <source>
        <dbReference type="Proteomes" id="UP001652623"/>
    </source>
</evidence>
<dbReference type="Pfam" id="PF14299">
    <property type="entry name" value="PP2"/>
    <property type="match status" value="1"/>
</dbReference>
<dbReference type="GeneID" id="107422532"/>
<name>A0A6P4A308_ZIZJJ</name>
<gene>
    <name evidence="2" type="primary">LOC107422532</name>
</gene>
<dbReference type="PANTHER" id="PTHR32278:SF135">
    <property type="entry name" value="F-BOX PROTEIN PP2-B12"/>
    <property type="match status" value="1"/>
</dbReference>
<protein>
    <submittedName>
        <fullName evidence="2">F-box protein PP2-B10</fullName>
    </submittedName>
</protein>
<reference evidence="2" key="1">
    <citation type="submission" date="2025-08" db="UniProtKB">
        <authorList>
            <consortium name="RefSeq"/>
        </authorList>
    </citation>
    <scope>IDENTIFICATION</scope>
    <source>
        <tissue evidence="2">Seedling</tissue>
    </source>
</reference>
<dbReference type="AlphaFoldDB" id="A0A6P4A308"/>
<dbReference type="KEGG" id="zju:107422532"/>
<keyword evidence="1" id="KW-1185">Reference proteome</keyword>
<organism evidence="1 2">
    <name type="scientific">Ziziphus jujuba</name>
    <name type="common">Chinese jujube</name>
    <name type="synonym">Ziziphus sativa</name>
    <dbReference type="NCBI Taxonomy" id="326968"/>
    <lineage>
        <taxon>Eukaryota</taxon>
        <taxon>Viridiplantae</taxon>
        <taxon>Streptophyta</taxon>
        <taxon>Embryophyta</taxon>
        <taxon>Tracheophyta</taxon>
        <taxon>Spermatophyta</taxon>
        <taxon>Magnoliopsida</taxon>
        <taxon>eudicotyledons</taxon>
        <taxon>Gunneridae</taxon>
        <taxon>Pentapetalae</taxon>
        <taxon>rosids</taxon>
        <taxon>fabids</taxon>
        <taxon>Rosales</taxon>
        <taxon>Rhamnaceae</taxon>
        <taxon>Paliureae</taxon>
        <taxon>Ziziphus</taxon>
    </lineage>
</organism>
<dbReference type="InterPro" id="IPR025886">
    <property type="entry name" value="PP2-like"/>
</dbReference>
<proteinExistence type="predicted"/>
<sequence>MDMLIRSPWPASCSRVAELRHVWWLDIKGRIKTNILLPKSTYGAYFVYKLNKRSWASKKIPVESRVYFEGEEEFHEHEGGHKVFLDPSGDEQELCKVREDGWLEVEIGEFFNDGREDKRVVVCSLMETDEYITKSVLVVEGIEYRPKSGK</sequence>